<name>A0A1L8CY07_9THEO</name>
<evidence type="ECO:0000313" key="11">
    <source>
        <dbReference type="Proteomes" id="UP000187485"/>
    </source>
</evidence>
<dbReference type="CDD" id="cd03215">
    <property type="entry name" value="ABC_Carb_Monos_II"/>
    <property type="match status" value="1"/>
</dbReference>
<dbReference type="Pfam" id="PF00005">
    <property type="entry name" value="ABC_tran"/>
    <property type="match status" value="2"/>
</dbReference>
<dbReference type="Gene3D" id="3.40.50.300">
    <property type="entry name" value="P-loop containing nucleotide triphosphate hydrolases"/>
    <property type="match status" value="2"/>
</dbReference>
<dbReference type="FunFam" id="3.40.50.300:FF:000127">
    <property type="entry name" value="Ribose import ATP-binding protein RbsA"/>
    <property type="match status" value="1"/>
</dbReference>
<evidence type="ECO:0000256" key="1">
    <source>
        <dbReference type="ARBA" id="ARBA00004202"/>
    </source>
</evidence>
<evidence type="ECO:0000256" key="3">
    <source>
        <dbReference type="ARBA" id="ARBA00022475"/>
    </source>
</evidence>
<evidence type="ECO:0000256" key="2">
    <source>
        <dbReference type="ARBA" id="ARBA00022448"/>
    </source>
</evidence>
<dbReference type="InterPro" id="IPR050107">
    <property type="entry name" value="ABC_carbohydrate_import_ATPase"/>
</dbReference>
<organism evidence="10 11">
    <name type="scientific">Carboxydothermus pertinax</name>
    <dbReference type="NCBI Taxonomy" id="870242"/>
    <lineage>
        <taxon>Bacteria</taxon>
        <taxon>Bacillati</taxon>
        <taxon>Bacillota</taxon>
        <taxon>Clostridia</taxon>
        <taxon>Thermoanaerobacterales</taxon>
        <taxon>Thermoanaerobacteraceae</taxon>
        <taxon>Carboxydothermus</taxon>
    </lineage>
</organism>
<proteinExistence type="predicted"/>
<keyword evidence="5" id="KW-0547">Nucleotide-binding</keyword>
<dbReference type="InterPro" id="IPR003593">
    <property type="entry name" value="AAA+_ATPase"/>
</dbReference>
<dbReference type="InterPro" id="IPR027417">
    <property type="entry name" value="P-loop_NTPase"/>
</dbReference>
<dbReference type="PANTHER" id="PTHR43790:SF4">
    <property type="entry name" value="GUANOSINE IMPORT ATP-BINDING PROTEIN NUPO"/>
    <property type="match status" value="1"/>
</dbReference>
<keyword evidence="6 10" id="KW-0067">ATP-binding</keyword>
<keyword evidence="4" id="KW-0677">Repeat</keyword>
<evidence type="ECO:0000259" key="9">
    <source>
        <dbReference type="PROSITE" id="PS50893"/>
    </source>
</evidence>
<evidence type="ECO:0000256" key="5">
    <source>
        <dbReference type="ARBA" id="ARBA00022741"/>
    </source>
</evidence>
<keyword evidence="7" id="KW-1278">Translocase</keyword>
<evidence type="ECO:0000256" key="8">
    <source>
        <dbReference type="ARBA" id="ARBA00023136"/>
    </source>
</evidence>
<dbReference type="STRING" id="870242.cpu_22870"/>
<feature type="domain" description="ABC transporter" evidence="9">
    <location>
        <begin position="5"/>
        <end position="240"/>
    </location>
</feature>
<evidence type="ECO:0000256" key="7">
    <source>
        <dbReference type="ARBA" id="ARBA00022967"/>
    </source>
</evidence>
<dbReference type="OrthoDB" id="9771863at2"/>
<evidence type="ECO:0000256" key="4">
    <source>
        <dbReference type="ARBA" id="ARBA00022737"/>
    </source>
</evidence>
<gene>
    <name evidence="10" type="ORF">cpu_22870</name>
</gene>
<keyword evidence="3" id="KW-1003">Cell membrane</keyword>
<feature type="domain" description="ABC transporter" evidence="9">
    <location>
        <begin position="257"/>
        <end position="501"/>
    </location>
</feature>
<dbReference type="SMART" id="SM00382">
    <property type="entry name" value="AAA"/>
    <property type="match status" value="1"/>
</dbReference>
<accession>A0A1L8CY07</accession>
<dbReference type="InterPro" id="IPR017871">
    <property type="entry name" value="ABC_transporter-like_CS"/>
</dbReference>
<dbReference type="PROSITE" id="PS00211">
    <property type="entry name" value="ABC_TRANSPORTER_1"/>
    <property type="match status" value="1"/>
</dbReference>
<comment type="caution">
    <text evidence="10">The sequence shown here is derived from an EMBL/GenBank/DDBJ whole genome shotgun (WGS) entry which is preliminary data.</text>
</comment>
<dbReference type="GO" id="GO:0016887">
    <property type="term" value="F:ATP hydrolysis activity"/>
    <property type="evidence" value="ECO:0007669"/>
    <property type="project" value="InterPro"/>
</dbReference>
<evidence type="ECO:0000313" key="10">
    <source>
        <dbReference type="EMBL" id="GAV23777.1"/>
    </source>
</evidence>
<protein>
    <submittedName>
        <fullName evidence="10">ABC transporter ATP-binding protein</fullName>
    </submittedName>
</protein>
<comment type="subcellular location">
    <subcellularLocation>
        <location evidence="1">Cell membrane</location>
        <topology evidence="1">Peripheral membrane protein</topology>
    </subcellularLocation>
</comment>
<keyword evidence="11" id="KW-1185">Reference proteome</keyword>
<dbReference type="CDD" id="cd03216">
    <property type="entry name" value="ABC_Carb_Monos_I"/>
    <property type="match status" value="1"/>
</dbReference>
<dbReference type="GO" id="GO:0005524">
    <property type="term" value="F:ATP binding"/>
    <property type="evidence" value="ECO:0007669"/>
    <property type="project" value="UniProtKB-KW"/>
</dbReference>
<evidence type="ECO:0000256" key="6">
    <source>
        <dbReference type="ARBA" id="ARBA00022840"/>
    </source>
</evidence>
<dbReference type="PANTHER" id="PTHR43790">
    <property type="entry name" value="CARBOHYDRATE TRANSPORT ATP-BINDING PROTEIN MG119-RELATED"/>
    <property type="match status" value="1"/>
</dbReference>
<sequence>MEKVLELKGITKRFPGLVANDNISFDAIKGEVHALVGENGAGKSTLMKIITGLYQPDEGEMYLKGQILKLSGPRDAIKKGIGMVHQHFMLISRFNVVQNIILGHENSSGGIIDFVKARKRVEELCELYDFKLDLDAPVGDLSVGHQQRVEILKVLYRGAEILILDEPTAVLTPQEVKELFVNLIKLKQEGKTILFISHKLDEVLEISDRITVLRRGKVIGTVKAFETNKKQLAEMMVGRPVLFRLEKPEVRAGDTILEVKNLEVKGSLDRHQLNKLSLAVRAGEIYGIAGVEGNGQRELVEAIMGLLPYDGGEILIKGKSNKGLDTKAIREIGVGYIPEDRHHRGLVLPMTVWENMVLGLERNKAYSTWWKLFRDKIKALTNQKVEEYDIRLGSIELAIRNLSGGNQQKVILARELSYEPDLIIAAQPVRGLDIGAIEFVHKKLIEARNHGKAVLLISADLEEVLSLSDRVGIMYNGEIVKEFVPGELELEKIGQYMLGAHKEAGVGQ</sequence>
<dbReference type="EMBL" id="BDJK01000055">
    <property type="protein sequence ID" value="GAV23777.1"/>
    <property type="molecule type" value="Genomic_DNA"/>
</dbReference>
<dbReference type="Proteomes" id="UP000187485">
    <property type="component" value="Unassembled WGS sequence"/>
</dbReference>
<dbReference type="SUPFAM" id="SSF52540">
    <property type="entry name" value="P-loop containing nucleoside triphosphate hydrolases"/>
    <property type="match status" value="2"/>
</dbReference>
<reference evidence="11" key="1">
    <citation type="submission" date="2016-12" db="EMBL/GenBank/DDBJ databases">
        <title>Draft Genome Sequences od Carboxydothermus pertinax and islandicus, Hydrogenogenic Carboxydotrophic Bacteria.</title>
        <authorList>
            <person name="Fukuyama Y."/>
            <person name="Ohmae K."/>
            <person name="Yoneda Y."/>
            <person name="Yoshida T."/>
            <person name="Sako Y."/>
        </authorList>
    </citation>
    <scope>NUCLEOTIDE SEQUENCE [LARGE SCALE GENOMIC DNA]</scope>
    <source>
        <strain evidence="11">Ug1</strain>
    </source>
</reference>
<keyword evidence="8" id="KW-0472">Membrane</keyword>
<dbReference type="GO" id="GO:0005886">
    <property type="term" value="C:plasma membrane"/>
    <property type="evidence" value="ECO:0007669"/>
    <property type="project" value="UniProtKB-SubCell"/>
</dbReference>
<dbReference type="InterPro" id="IPR003439">
    <property type="entry name" value="ABC_transporter-like_ATP-bd"/>
</dbReference>
<dbReference type="PROSITE" id="PS50893">
    <property type="entry name" value="ABC_TRANSPORTER_2"/>
    <property type="match status" value="2"/>
</dbReference>
<dbReference type="RefSeq" id="WP_075860163.1">
    <property type="nucleotide sequence ID" value="NZ_BDJK01000055.1"/>
</dbReference>
<dbReference type="AlphaFoldDB" id="A0A1L8CY07"/>
<keyword evidence="2" id="KW-0813">Transport</keyword>